<dbReference type="InterPro" id="IPR042098">
    <property type="entry name" value="TauD-like_sf"/>
</dbReference>
<protein>
    <recommendedName>
        <fullName evidence="3">TauD/TfdA-like domain-containing protein</fullName>
    </recommendedName>
</protein>
<dbReference type="InterPro" id="IPR003819">
    <property type="entry name" value="TauD/TfdA-like"/>
</dbReference>
<dbReference type="Gene3D" id="3.60.130.10">
    <property type="entry name" value="Clavaminate synthase-like"/>
    <property type="match status" value="2"/>
</dbReference>
<dbReference type="SUPFAM" id="SSF51197">
    <property type="entry name" value="Clavaminate synthase-like"/>
    <property type="match status" value="1"/>
</dbReference>
<keyword evidence="1" id="KW-0560">Oxidoreductase</keyword>
<dbReference type="GO" id="GO:0016491">
    <property type="term" value="F:oxidoreductase activity"/>
    <property type="evidence" value="ECO:0007669"/>
    <property type="project" value="UniProtKB-KW"/>
</dbReference>
<reference evidence="4" key="1">
    <citation type="submission" date="2015-01" db="EMBL/GenBank/DDBJ databases">
        <authorList>
            <person name="Durling Mikael"/>
        </authorList>
    </citation>
    <scope>NUCLEOTIDE SEQUENCE</scope>
</reference>
<dbReference type="AlphaFoldDB" id="A0A0B7K3Y0"/>
<feature type="region of interest" description="Disordered" evidence="2">
    <location>
        <begin position="1"/>
        <end position="20"/>
    </location>
</feature>
<accession>A0A0B7K3Y0</accession>
<proteinExistence type="predicted"/>
<gene>
    <name evidence="4" type="ORF">BN869_000005413_1</name>
</gene>
<evidence type="ECO:0000256" key="1">
    <source>
        <dbReference type="ARBA" id="ARBA00023002"/>
    </source>
</evidence>
<name>A0A0B7K3Y0_BIOOC</name>
<feature type="domain" description="TauD/TfdA-like" evidence="3">
    <location>
        <begin position="220"/>
        <end position="289"/>
    </location>
</feature>
<evidence type="ECO:0000313" key="4">
    <source>
        <dbReference type="EMBL" id="CEO49356.1"/>
    </source>
</evidence>
<evidence type="ECO:0000256" key="2">
    <source>
        <dbReference type="SAM" id="MobiDB-lite"/>
    </source>
</evidence>
<organism evidence="4">
    <name type="scientific">Bionectria ochroleuca</name>
    <name type="common">Gliocladium roseum</name>
    <dbReference type="NCBI Taxonomy" id="29856"/>
    <lineage>
        <taxon>Eukaryota</taxon>
        <taxon>Fungi</taxon>
        <taxon>Dikarya</taxon>
        <taxon>Ascomycota</taxon>
        <taxon>Pezizomycotina</taxon>
        <taxon>Sordariomycetes</taxon>
        <taxon>Hypocreomycetidae</taxon>
        <taxon>Hypocreales</taxon>
        <taxon>Bionectriaceae</taxon>
        <taxon>Clonostachys</taxon>
    </lineage>
</organism>
<dbReference type="Pfam" id="PF02668">
    <property type="entry name" value="TauD"/>
    <property type="match status" value="1"/>
</dbReference>
<sequence length="328" mass="36886">MAPGALVADPVHDGLPTVKRTEAPRSIFPDGIRTSGQHPPLYDRLRPYADFPKEISGPTLWKRETYENNPERWTHPFTDEEVQELSDTADAFIASGTPLEGISKENFPLPKLSKVLGTLREDLINGKGFILFKRFPAQEWSPRKNAVAYMGLGTYIGYFLSQNGLGHVLGHVKDVGDDATQIDKVRIYRTTARQFFHADDGDVVGLLCWDPYYVRSLTRFSDKGLVPPLSDAQKRAMEVLEDTCQRLALHMILEVGDIQFVSNTHLLHARTAYKDYPPPSPRRHLLRLWLSTPQGEGGWALPFHDSFEKKRGGVQVDNTAPRAPLDAE</sequence>
<dbReference type="EMBL" id="CDPU01000013">
    <property type="protein sequence ID" value="CEO49356.1"/>
    <property type="molecule type" value="Genomic_DNA"/>
</dbReference>
<evidence type="ECO:0000259" key="3">
    <source>
        <dbReference type="Pfam" id="PF02668"/>
    </source>
</evidence>